<organism evidence="3 4">
    <name type="scientific">Fusibacillus kribbianus</name>
    <dbReference type="NCBI Taxonomy" id="3044208"/>
    <lineage>
        <taxon>Bacteria</taxon>
        <taxon>Bacillati</taxon>
        <taxon>Bacillota</taxon>
        <taxon>Clostridia</taxon>
        <taxon>Lachnospirales</taxon>
        <taxon>Lachnospiraceae</taxon>
        <taxon>Fusibacillus</taxon>
    </lineage>
</organism>
<evidence type="ECO:0000313" key="4">
    <source>
        <dbReference type="Proteomes" id="UP001300383"/>
    </source>
</evidence>
<evidence type="ECO:0000313" key="3">
    <source>
        <dbReference type="EMBL" id="MDI9241571.1"/>
    </source>
</evidence>
<protein>
    <submittedName>
        <fullName evidence="3">DUF5011 domain-containing protein</fullName>
    </submittedName>
</protein>
<evidence type="ECO:0000256" key="1">
    <source>
        <dbReference type="SAM" id="Phobius"/>
    </source>
</evidence>
<proteinExistence type="predicted"/>
<comment type="caution">
    <text evidence="3">The sequence shown here is derived from an EMBL/GenBank/DDBJ whole genome shotgun (WGS) entry which is preliminary data.</text>
</comment>
<dbReference type="AlphaFoldDB" id="A0AAP4EY82"/>
<dbReference type="RefSeq" id="WP_283230078.1">
    <property type="nucleotide sequence ID" value="NZ_JASGBQ010000003.1"/>
</dbReference>
<gene>
    <name evidence="3" type="ORF">QJ036_03645</name>
</gene>
<keyword evidence="1" id="KW-0812">Transmembrane</keyword>
<feature type="domain" description="Pesticidal crystal protein Cry22Aa Ig-like" evidence="2">
    <location>
        <begin position="226"/>
        <end position="284"/>
    </location>
</feature>
<dbReference type="InterPro" id="IPR032179">
    <property type="entry name" value="Cry22Aa_Ig-like"/>
</dbReference>
<dbReference type="Pfam" id="PF16403">
    <property type="entry name" value="Bact_surface_Ig-like"/>
    <property type="match status" value="1"/>
</dbReference>
<keyword evidence="4" id="KW-1185">Reference proteome</keyword>
<dbReference type="EMBL" id="JASGBQ010000003">
    <property type="protein sequence ID" value="MDI9241571.1"/>
    <property type="molecule type" value="Genomic_DNA"/>
</dbReference>
<dbReference type="InterPro" id="IPR013783">
    <property type="entry name" value="Ig-like_fold"/>
</dbReference>
<keyword evidence="1" id="KW-1133">Transmembrane helix</keyword>
<reference evidence="3 4" key="1">
    <citation type="submission" date="2023-05" db="EMBL/GenBank/DDBJ databases">
        <title>[ruminococcus] sp. nov., isolated from a pig farm feces dump.</title>
        <authorList>
            <person name="Chang Y.-H."/>
        </authorList>
    </citation>
    <scope>NUCLEOTIDE SEQUENCE [LARGE SCALE GENOMIC DNA]</scope>
    <source>
        <strain evidence="3 4">YH-rum2234</strain>
    </source>
</reference>
<sequence length="295" mass="31388">MKSNRSFVFKIIVSLLAVINLIALFLLNYQIPGFLPFSQKDSEKTAVVSVSGSNSSKSGYTIRFDTDTLSYDGTTKLDLLKGVSLVSPDGKTSDIKIFARILAGDSLSRKTVEYSADTADGQITATRSLNLSGYSGPSITLPDTLPSITEEQLDSVLNTMTDIYADDGYGNDITDSVQASYTLASDGTGGNVHYKFSVTNAFNDSALVEADLSLGAAKPVLTLLKTSVTIEAGDDFNPLRYVDSAVDTDGSSLSQRIRISGTVDTETPGTYDLTYTASSPSGEVSDPKKLTVIVE</sequence>
<keyword evidence="1" id="KW-0472">Membrane</keyword>
<dbReference type="Gene3D" id="2.60.40.10">
    <property type="entry name" value="Immunoglobulins"/>
    <property type="match status" value="1"/>
</dbReference>
<dbReference type="Proteomes" id="UP001300383">
    <property type="component" value="Unassembled WGS sequence"/>
</dbReference>
<evidence type="ECO:0000259" key="2">
    <source>
        <dbReference type="Pfam" id="PF16403"/>
    </source>
</evidence>
<accession>A0AAP4EY82</accession>
<feature type="transmembrane region" description="Helical" evidence="1">
    <location>
        <begin position="7"/>
        <end position="29"/>
    </location>
</feature>
<name>A0AAP4EY82_9FIRM</name>